<feature type="chain" id="PRO_5023971087" description="Neutral metalloproteinase" evidence="9">
    <location>
        <begin position="21"/>
        <end position="680"/>
    </location>
</feature>
<feature type="active site" description="Proton donor" evidence="8">
    <location>
        <position position="416"/>
    </location>
</feature>
<dbReference type="Pfam" id="PF02868">
    <property type="entry name" value="Peptidase_M4_C"/>
    <property type="match status" value="1"/>
</dbReference>
<dbReference type="AlphaFoldDB" id="A0A5J6WGZ1"/>
<dbReference type="InterPro" id="IPR013856">
    <property type="entry name" value="Peptidase_M4_domain"/>
</dbReference>
<keyword evidence="5 9" id="KW-0862">Zinc</keyword>
<feature type="domain" description="Peptidase M4" evidence="11">
    <location>
        <begin position="204"/>
        <end position="341"/>
    </location>
</feature>
<dbReference type="Gene3D" id="2.60.120.380">
    <property type="match status" value="1"/>
</dbReference>
<dbReference type="PANTHER" id="PTHR33794:SF1">
    <property type="entry name" value="BACILLOLYSIN"/>
    <property type="match status" value="1"/>
</dbReference>
<dbReference type="InterPro" id="IPR001570">
    <property type="entry name" value="Peptidase_M4_C_domain"/>
</dbReference>
<evidence type="ECO:0000256" key="4">
    <source>
        <dbReference type="ARBA" id="ARBA00022801"/>
    </source>
</evidence>
<evidence type="ECO:0000256" key="9">
    <source>
        <dbReference type="RuleBase" id="RU366073"/>
    </source>
</evidence>
<proteinExistence type="inferred from homology"/>
<evidence type="ECO:0000256" key="8">
    <source>
        <dbReference type="PIRSR" id="PIRSR623612-1"/>
    </source>
</evidence>
<comment type="similarity">
    <text evidence="1 9">Belongs to the peptidase M4 family.</text>
</comment>
<gene>
    <name evidence="13" type="ORF">FR932_02520</name>
</gene>
<evidence type="ECO:0000256" key="3">
    <source>
        <dbReference type="ARBA" id="ARBA00022723"/>
    </source>
</evidence>
<keyword evidence="9" id="KW-0732">Signal</keyword>
<dbReference type="Gene3D" id="3.10.450.490">
    <property type="match status" value="1"/>
</dbReference>
<evidence type="ECO:0000256" key="10">
    <source>
        <dbReference type="SAM" id="MobiDB-lite"/>
    </source>
</evidence>
<feature type="domain" description="Peptidase M4 C-terminal" evidence="12">
    <location>
        <begin position="344"/>
        <end position="488"/>
    </location>
</feature>
<evidence type="ECO:0000313" key="13">
    <source>
        <dbReference type="EMBL" id="QFI36784.1"/>
    </source>
</evidence>
<keyword evidence="4 9" id="KW-0378">Hydrolase</keyword>
<dbReference type="PANTHER" id="PTHR33794">
    <property type="entry name" value="BACILLOLYSIN"/>
    <property type="match status" value="1"/>
</dbReference>
<dbReference type="SUPFAM" id="SSF55486">
    <property type="entry name" value="Metalloproteases ('zincins'), catalytic domain"/>
    <property type="match status" value="1"/>
</dbReference>
<dbReference type="CDD" id="cd09597">
    <property type="entry name" value="M4_TLP"/>
    <property type="match status" value="1"/>
</dbReference>
<dbReference type="InterPro" id="IPR050728">
    <property type="entry name" value="Zinc_Metalloprotease_M4"/>
</dbReference>
<dbReference type="InterPro" id="IPR027268">
    <property type="entry name" value="Peptidase_M4/M1_CTD_sf"/>
</dbReference>
<dbReference type="InterPro" id="IPR023612">
    <property type="entry name" value="Peptidase_M4"/>
</dbReference>
<dbReference type="Gene3D" id="1.10.390.10">
    <property type="entry name" value="Neutral Protease Domain 2"/>
    <property type="match status" value="1"/>
</dbReference>
<evidence type="ECO:0000313" key="14">
    <source>
        <dbReference type="Proteomes" id="UP000327424"/>
    </source>
</evidence>
<dbReference type="PRINTS" id="PR00730">
    <property type="entry name" value="THERMOLYSIN"/>
</dbReference>
<feature type="region of interest" description="Disordered" evidence="10">
    <location>
        <begin position="494"/>
        <end position="514"/>
    </location>
</feature>
<keyword evidence="3" id="KW-0479">Metal-binding</keyword>
<accession>A0A5J6WGZ1</accession>
<dbReference type="GO" id="GO:0004222">
    <property type="term" value="F:metalloendopeptidase activity"/>
    <property type="evidence" value="ECO:0007669"/>
    <property type="project" value="UniProtKB-UniRule"/>
</dbReference>
<evidence type="ECO:0000256" key="1">
    <source>
        <dbReference type="ARBA" id="ARBA00009388"/>
    </source>
</evidence>
<dbReference type="Gene3D" id="3.10.450.40">
    <property type="match status" value="1"/>
</dbReference>
<comment type="function">
    <text evidence="9">Extracellular zinc metalloprotease.</text>
</comment>
<keyword evidence="9" id="KW-0964">Secreted</keyword>
<feature type="active site" evidence="8">
    <location>
        <position position="334"/>
    </location>
</feature>
<feature type="signal peptide" evidence="9">
    <location>
        <begin position="1"/>
        <end position="20"/>
    </location>
</feature>
<dbReference type="GO" id="GO:0005576">
    <property type="term" value="C:extracellular region"/>
    <property type="evidence" value="ECO:0007669"/>
    <property type="project" value="UniProtKB-SubCell"/>
</dbReference>
<evidence type="ECO:0000256" key="7">
    <source>
        <dbReference type="ARBA" id="ARBA00023145"/>
    </source>
</evidence>
<dbReference type="EMBL" id="CP044399">
    <property type="protein sequence ID" value="QFI36784.1"/>
    <property type="molecule type" value="Genomic_DNA"/>
</dbReference>
<keyword evidence="7" id="KW-0865">Zymogen</keyword>
<protein>
    <recommendedName>
        <fullName evidence="9">Neutral metalloproteinase</fullName>
        <ecNumber evidence="9">3.4.24.-</ecNumber>
    </recommendedName>
</protein>
<name>A0A5J6WGZ1_MORMI</name>
<dbReference type="Gene3D" id="3.10.170.10">
    <property type="match status" value="1"/>
</dbReference>
<dbReference type="OrthoDB" id="5378341at2"/>
<dbReference type="KEGG" id="mmaa:FR932_02520"/>
<keyword evidence="6 9" id="KW-0482">Metalloprotease</keyword>
<evidence type="ECO:0000259" key="11">
    <source>
        <dbReference type="Pfam" id="PF01447"/>
    </source>
</evidence>
<sequence>MKKQHTILLGLTSLAFSVQSATFVNVSNVDISALLNPSATRIKSSEYSFTEQTRAQQQGKEWIRHQQRYRGIPIYGESVVSLKNQHGVAQPIAGRMVQDIDQDIDSMLPFINKEQAISLAQGTSKSNDKSVVSSADTNAEIADLMILMDDQNVAQLVYRVSYLTTEGMEPSRPITFVDAKDGRILDRWEGIAFKQAEGPGGNQKSGRYYFGNETKFGTFEVNDYCQMDSPNVVTLDMNSRQSGGRIHQFTCPVNVTRSANGAYAPMNDAQYFGQRVFDMYRDWLNSRPIRQKLTMRVHYGNNYGNAFWDGQQMTFGDGGWSMYPLATWDVIAHEVSHGYTEQNSNLEYRGMSGGMNESFSDVAAAALSYYIHGSFNWKMGEHVMKRTEAMRFFINPENDGSSIGHASAYYSGMDVHNSSGVFNKAFYHLATSQGWDIKKAFLVYATANKLFWQPRSTFVEGANGVCQAAEQLGYETQSVMNAFQQVGVTALDCDGSVPTPNPLPNPPTPSDETDLELHKSATVEGAYGDNLRFVLNNAPTQGYVTIETEGGLGDADMFIAIDRQPSESDYDCASTNLGTFESCLFLDFPANSYHVLIVGKSDFAGVSLTAYGNDNEQPPTPPLPQPEGNCAYVPEWTPYYNYYYGEIVQYNGYMFSALQASAGLDPFTYSSVWRYLEVCQ</sequence>
<dbReference type="GO" id="GO:0006508">
    <property type="term" value="P:proteolysis"/>
    <property type="evidence" value="ECO:0007669"/>
    <property type="project" value="UniProtKB-KW"/>
</dbReference>
<dbReference type="RefSeq" id="WP_019441310.1">
    <property type="nucleotide sequence ID" value="NZ_ALOE01000015.1"/>
</dbReference>
<comment type="cofactor">
    <cofactor evidence="9">
        <name>Zn(2+)</name>
        <dbReference type="ChEBI" id="CHEBI:29105"/>
    </cofactor>
</comment>
<evidence type="ECO:0000256" key="2">
    <source>
        <dbReference type="ARBA" id="ARBA00022670"/>
    </source>
</evidence>
<comment type="subcellular location">
    <subcellularLocation>
        <location evidence="9">Secreted</location>
    </subcellularLocation>
</comment>
<dbReference type="Proteomes" id="UP000327424">
    <property type="component" value="Chromosome"/>
</dbReference>
<reference evidence="13 14" key="1">
    <citation type="submission" date="2019-09" db="EMBL/GenBank/DDBJ databases">
        <title>Hybrid Assembly of the complete Genome of the Deep-Sea Bacterium Moritella marina from long Nanopore and Illumina reads.</title>
        <authorList>
            <person name="Magin S."/>
            <person name="Georgoulis A."/>
            <person name="Papadimitriou K."/>
            <person name="Iliakis G."/>
            <person name="Vorgias C.E."/>
        </authorList>
    </citation>
    <scope>NUCLEOTIDE SEQUENCE [LARGE SCALE GENOMIC DNA]</scope>
    <source>
        <strain evidence="13 14">MP-1</strain>
    </source>
</reference>
<feature type="compositionally biased region" description="Pro residues" evidence="10">
    <location>
        <begin position="499"/>
        <end position="509"/>
    </location>
</feature>
<organism evidence="13 14">
    <name type="scientific">Moritella marina ATCC 15381</name>
    <dbReference type="NCBI Taxonomy" id="1202962"/>
    <lineage>
        <taxon>Bacteria</taxon>
        <taxon>Pseudomonadati</taxon>
        <taxon>Pseudomonadota</taxon>
        <taxon>Gammaproteobacteria</taxon>
        <taxon>Alteromonadales</taxon>
        <taxon>Moritellaceae</taxon>
        <taxon>Moritella</taxon>
    </lineage>
</organism>
<dbReference type="GO" id="GO:0046872">
    <property type="term" value="F:metal ion binding"/>
    <property type="evidence" value="ECO:0007669"/>
    <property type="project" value="UniProtKB-UniRule"/>
</dbReference>
<evidence type="ECO:0000259" key="12">
    <source>
        <dbReference type="Pfam" id="PF02868"/>
    </source>
</evidence>
<keyword evidence="14" id="KW-1185">Reference proteome</keyword>
<dbReference type="EC" id="3.4.24.-" evidence="9"/>
<evidence type="ECO:0000256" key="6">
    <source>
        <dbReference type="ARBA" id="ARBA00023049"/>
    </source>
</evidence>
<dbReference type="Pfam" id="PF01447">
    <property type="entry name" value="Peptidase_M4"/>
    <property type="match status" value="1"/>
</dbReference>
<evidence type="ECO:0000256" key="5">
    <source>
        <dbReference type="ARBA" id="ARBA00022833"/>
    </source>
</evidence>
<keyword evidence="2 9" id="KW-0645">Protease</keyword>